<proteinExistence type="predicted"/>
<feature type="domain" description="Ice-binding protein C-terminal" evidence="3">
    <location>
        <begin position="199"/>
        <end position="221"/>
    </location>
</feature>
<evidence type="ECO:0000259" key="3">
    <source>
        <dbReference type="Pfam" id="PF07589"/>
    </source>
</evidence>
<gene>
    <name evidence="4" type="ORF">HW115_02755</name>
</gene>
<protein>
    <submittedName>
        <fullName evidence="4">Discoidin domain-containing protein</fullName>
    </submittedName>
</protein>
<dbReference type="NCBIfam" id="TIGR02595">
    <property type="entry name" value="PEP_CTERM"/>
    <property type="match status" value="1"/>
</dbReference>
<dbReference type="Pfam" id="PF07589">
    <property type="entry name" value="PEP-CTERM"/>
    <property type="match status" value="1"/>
</dbReference>
<dbReference type="AlphaFoldDB" id="A0A851GGY4"/>
<dbReference type="InterPro" id="IPR013424">
    <property type="entry name" value="Ice-binding_C"/>
</dbReference>
<dbReference type="RefSeq" id="WP_178931436.1">
    <property type="nucleotide sequence ID" value="NZ_JACBAZ010000001.1"/>
</dbReference>
<organism evidence="4 5">
    <name type="scientific">Oceaniferula marina</name>
    <dbReference type="NCBI Taxonomy" id="2748318"/>
    <lineage>
        <taxon>Bacteria</taxon>
        <taxon>Pseudomonadati</taxon>
        <taxon>Verrucomicrobiota</taxon>
        <taxon>Verrucomicrobiia</taxon>
        <taxon>Verrucomicrobiales</taxon>
        <taxon>Verrucomicrobiaceae</taxon>
        <taxon>Oceaniferula</taxon>
    </lineage>
</organism>
<comment type="caution">
    <text evidence="4">The sequence shown here is derived from an EMBL/GenBank/DDBJ whole genome shotgun (WGS) entry which is preliminary data.</text>
</comment>
<dbReference type="Gene3D" id="2.60.120.260">
    <property type="entry name" value="Galactose-binding domain-like"/>
    <property type="match status" value="1"/>
</dbReference>
<sequence>MKMKNTSILALSLSLVSPGFAAVLITPTGVTSITDSSDLFKVGDGGLINNSLIGTPATLANYTTTTHVNVTSGSVGWVTADPAPAGGDYFGPGENNPNPVLTFALDQTYTLTDFVFWGYFNGGTGNEAKAFTLEFSTTGTSGTFSGTTPLTQPTAVGTGNPATLNFAAVNANAVRITITDNQGGIDRVGLGEVKFIGSAVPEPSSTALLGLGGLALILRRRK</sequence>
<evidence type="ECO:0000256" key="1">
    <source>
        <dbReference type="SAM" id="SignalP"/>
    </source>
</evidence>
<feature type="signal peptide" evidence="1">
    <location>
        <begin position="1"/>
        <end position="21"/>
    </location>
</feature>
<feature type="chain" id="PRO_5032676265" evidence="1">
    <location>
        <begin position="22"/>
        <end position="222"/>
    </location>
</feature>
<keyword evidence="5" id="KW-1185">Reference proteome</keyword>
<evidence type="ECO:0000313" key="5">
    <source>
        <dbReference type="Proteomes" id="UP000557872"/>
    </source>
</evidence>
<dbReference type="InterPro" id="IPR000421">
    <property type="entry name" value="FA58C"/>
</dbReference>
<name>A0A851GGY4_9BACT</name>
<dbReference type="SUPFAM" id="SSF49785">
    <property type="entry name" value="Galactose-binding domain-like"/>
    <property type="match status" value="1"/>
</dbReference>
<dbReference type="EMBL" id="JACBAZ010000001">
    <property type="protein sequence ID" value="NWK54515.1"/>
    <property type="molecule type" value="Genomic_DNA"/>
</dbReference>
<reference evidence="4 5" key="1">
    <citation type="submission" date="2020-07" db="EMBL/GenBank/DDBJ databases">
        <title>Roseicoccus Jingziensis gen. nov., sp. nov., isolated from coastal seawater.</title>
        <authorList>
            <person name="Feng X."/>
        </authorList>
    </citation>
    <scope>NUCLEOTIDE SEQUENCE [LARGE SCALE GENOMIC DNA]</scope>
    <source>
        <strain evidence="4 5">N1E253</strain>
    </source>
</reference>
<dbReference type="Pfam" id="PF00754">
    <property type="entry name" value="F5_F8_type_C"/>
    <property type="match status" value="1"/>
</dbReference>
<accession>A0A851GGY4</accession>
<evidence type="ECO:0000259" key="2">
    <source>
        <dbReference type="Pfam" id="PF00754"/>
    </source>
</evidence>
<dbReference type="InterPro" id="IPR008979">
    <property type="entry name" value="Galactose-bd-like_sf"/>
</dbReference>
<keyword evidence="1" id="KW-0732">Signal</keyword>
<dbReference type="Proteomes" id="UP000557872">
    <property type="component" value="Unassembled WGS sequence"/>
</dbReference>
<feature type="domain" description="F5/8 type C" evidence="2">
    <location>
        <begin position="85"/>
        <end position="183"/>
    </location>
</feature>
<evidence type="ECO:0000313" key="4">
    <source>
        <dbReference type="EMBL" id="NWK54515.1"/>
    </source>
</evidence>